<gene>
    <name evidence="3" type="ORF">Tco_0702228</name>
</gene>
<evidence type="ECO:0000256" key="1">
    <source>
        <dbReference type="SAM" id="Coils"/>
    </source>
</evidence>
<feature type="coiled-coil region" evidence="1">
    <location>
        <begin position="22"/>
        <end position="49"/>
    </location>
</feature>
<evidence type="ECO:0000313" key="3">
    <source>
        <dbReference type="EMBL" id="GJS69387.1"/>
    </source>
</evidence>
<protein>
    <submittedName>
        <fullName evidence="3">Reverse transcriptase domain-containing protein</fullName>
    </submittedName>
</protein>
<dbReference type="EMBL" id="BQNB010009859">
    <property type="protein sequence ID" value="GJS69387.1"/>
    <property type="molecule type" value="Genomic_DNA"/>
</dbReference>
<keyword evidence="3" id="KW-0695">RNA-directed DNA polymerase</keyword>
<dbReference type="GO" id="GO:0003964">
    <property type="term" value="F:RNA-directed DNA polymerase activity"/>
    <property type="evidence" value="ECO:0007669"/>
    <property type="project" value="UniProtKB-KW"/>
</dbReference>
<feature type="coiled-coil region" evidence="1">
    <location>
        <begin position="156"/>
        <end position="186"/>
    </location>
</feature>
<sequence length="774" mass="89773">MPHDSPLPRVHTLRSDEDIMQQNELMDLVTKLTDKVKTLEKTVKSNKARRKAKLVVSDDEEEDSFNQGRKIAAMDEDLYISLFTAHEEVYIAELNISTANIPVSTAGAEVNTTIPGVSTTAESLVYIRRSAVKRVDKGKAIMKEVEPVQKKTKLQLEQERLGYEEALRLKEQLDEEERQRLQAEERGRYSEADKARLLVELINKRKRLFAQQRAEQRRNKPMTQAQQRTYMCIYIKNMGSHTLQQLKKLSFDEIKKLFETTMKRAGEGSEPVEESKDKESDELSQEQLQQLMIIVLEEGMNVEALQTKYLIIDWEVYSKDTMKYWKIIRVGDHTEVYQLFEDMLKNFNRGDLVKLWDLVKERFSLTEPTDDKEKALWVKLKRLFEPDTDDFLELQRYMHDPLTWRLYDTCGVHHVSTEIGLDILMLVDKDYPLTRGLMTLMLCNKLLVEEHSEMANELLRKIFILANRPRQELNITEEKLNIAKDLRLPEEDNACMKIKTCEEIFQDYALWDVIENGNSFKPIARTTANVDGTSTSMIPGLVTTEEKAKRRMITNEVNTANVQVSNANSPVSIADTPYSTTNLNDLEEIDLKWQLALLSIRARRYFQRTSKKITINESDTGRYDKSNVECFNCHKMGHFLRERRGPKNQDNRNRNQDSSRRTVNMEEASSKAMVAIDWSFLIGALWQMRKGLTSVEEQLVCYKKNEVMFCDQIAVLKRDTSLKDSEIKALKSEIKKLKKDKESNQIKIDIFENASKSLNKLIGSQISDNSRKGV</sequence>
<organism evidence="3 4">
    <name type="scientific">Tanacetum coccineum</name>
    <dbReference type="NCBI Taxonomy" id="301880"/>
    <lineage>
        <taxon>Eukaryota</taxon>
        <taxon>Viridiplantae</taxon>
        <taxon>Streptophyta</taxon>
        <taxon>Embryophyta</taxon>
        <taxon>Tracheophyta</taxon>
        <taxon>Spermatophyta</taxon>
        <taxon>Magnoliopsida</taxon>
        <taxon>eudicotyledons</taxon>
        <taxon>Gunneridae</taxon>
        <taxon>Pentapetalae</taxon>
        <taxon>asterids</taxon>
        <taxon>campanulids</taxon>
        <taxon>Asterales</taxon>
        <taxon>Asteraceae</taxon>
        <taxon>Asteroideae</taxon>
        <taxon>Anthemideae</taxon>
        <taxon>Anthemidinae</taxon>
        <taxon>Tanacetum</taxon>
    </lineage>
</organism>
<keyword evidence="1" id="KW-0175">Coiled coil</keyword>
<evidence type="ECO:0000313" key="4">
    <source>
        <dbReference type="Proteomes" id="UP001151760"/>
    </source>
</evidence>
<keyword evidence="3" id="KW-0548">Nucleotidyltransferase</keyword>
<feature type="coiled-coil region" evidence="1">
    <location>
        <begin position="727"/>
        <end position="754"/>
    </location>
</feature>
<comment type="caution">
    <text evidence="3">The sequence shown here is derived from an EMBL/GenBank/DDBJ whole genome shotgun (WGS) entry which is preliminary data.</text>
</comment>
<reference evidence="3" key="1">
    <citation type="journal article" date="2022" name="Int. J. Mol. Sci.">
        <title>Draft Genome of Tanacetum Coccineum: Genomic Comparison of Closely Related Tanacetum-Family Plants.</title>
        <authorList>
            <person name="Yamashiro T."/>
            <person name="Shiraishi A."/>
            <person name="Nakayama K."/>
            <person name="Satake H."/>
        </authorList>
    </citation>
    <scope>NUCLEOTIDE SEQUENCE</scope>
</reference>
<dbReference type="InterPro" id="IPR036875">
    <property type="entry name" value="Znf_CCHC_sf"/>
</dbReference>
<proteinExistence type="predicted"/>
<evidence type="ECO:0000256" key="2">
    <source>
        <dbReference type="SAM" id="MobiDB-lite"/>
    </source>
</evidence>
<feature type="non-terminal residue" evidence="3">
    <location>
        <position position="774"/>
    </location>
</feature>
<keyword evidence="3" id="KW-0808">Transferase</keyword>
<accession>A0ABQ4XX73</accession>
<dbReference type="SUPFAM" id="SSF57756">
    <property type="entry name" value="Retrovirus zinc finger-like domains"/>
    <property type="match status" value="1"/>
</dbReference>
<keyword evidence="4" id="KW-1185">Reference proteome</keyword>
<dbReference type="Proteomes" id="UP001151760">
    <property type="component" value="Unassembled WGS sequence"/>
</dbReference>
<reference evidence="3" key="2">
    <citation type="submission" date="2022-01" db="EMBL/GenBank/DDBJ databases">
        <authorList>
            <person name="Yamashiro T."/>
            <person name="Shiraishi A."/>
            <person name="Satake H."/>
            <person name="Nakayama K."/>
        </authorList>
    </citation>
    <scope>NUCLEOTIDE SEQUENCE</scope>
</reference>
<feature type="compositionally biased region" description="Basic and acidic residues" evidence="2">
    <location>
        <begin position="641"/>
        <end position="664"/>
    </location>
</feature>
<name>A0ABQ4XX73_9ASTR</name>
<feature type="region of interest" description="Disordered" evidence="2">
    <location>
        <begin position="641"/>
        <end position="666"/>
    </location>
</feature>